<dbReference type="EMBL" id="DF196786">
    <property type="protein sequence ID" value="GAC76366.1"/>
    <property type="molecule type" value="Genomic_DNA"/>
</dbReference>
<protein>
    <submittedName>
        <fullName evidence="5">Nucleotide excision repair factor NEF2, RAD23 component</fullName>
    </submittedName>
</protein>
<keyword evidence="3 4" id="KW-0687">Ribonucleoprotein</keyword>
<dbReference type="InterPro" id="IPR036394">
    <property type="entry name" value="Ribosomal_uL22_sf"/>
</dbReference>
<dbReference type="InterPro" id="IPR005721">
    <property type="entry name" value="Ribosomal_uL22_euk/arc"/>
</dbReference>
<dbReference type="OrthoDB" id="10254664at2759"/>
<dbReference type="PANTHER" id="PTHR11593:SF10">
    <property type="entry name" value="60S RIBOSOMAL PROTEIN L17"/>
    <property type="match status" value="1"/>
</dbReference>
<proteinExistence type="inferred from homology"/>
<gene>
    <name evidence="5" type="ORF">PANT_20d00081</name>
</gene>
<dbReference type="GO" id="GO:0002181">
    <property type="term" value="P:cytoplasmic translation"/>
    <property type="evidence" value="ECO:0007669"/>
    <property type="project" value="TreeGrafter"/>
</dbReference>
<dbReference type="Proteomes" id="UP000011976">
    <property type="component" value="Unassembled WGS sequence"/>
</dbReference>
<accession>M9LS74</accession>
<dbReference type="Pfam" id="PF00237">
    <property type="entry name" value="Ribosomal_L22"/>
    <property type="match status" value="1"/>
</dbReference>
<comment type="similarity">
    <text evidence="1 4">Belongs to the universal ribosomal protein uL22 family.</text>
</comment>
<dbReference type="GO" id="GO:0003735">
    <property type="term" value="F:structural constituent of ribosome"/>
    <property type="evidence" value="ECO:0007669"/>
    <property type="project" value="InterPro"/>
</dbReference>
<sequence length="128" mass="14304">MGANPLQKERVDRKNLVPRASSRWPVKSVKFLLALLKNAESNAEAKGLDTEELVIRNIVIQQAPKTRRRTYRAHGRINPYEGHPIHAEILLAEPAAQVPKAASSDLTVRLNKRQLAQKRITAARATKA</sequence>
<dbReference type="GO" id="GO:0022625">
    <property type="term" value="C:cytosolic large ribosomal subunit"/>
    <property type="evidence" value="ECO:0007669"/>
    <property type="project" value="TreeGrafter"/>
</dbReference>
<evidence type="ECO:0000256" key="4">
    <source>
        <dbReference type="RuleBase" id="RU004005"/>
    </source>
</evidence>
<dbReference type="NCBIfam" id="TIGR01038">
    <property type="entry name" value="uL22_arch_euk"/>
    <property type="match status" value="1"/>
</dbReference>
<organism evidence="5 6">
    <name type="scientific">Pseudozyma antarctica (strain T-34)</name>
    <name type="common">Yeast</name>
    <name type="synonym">Candida antarctica</name>
    <dbReference type="NCBI Taxonomy" id="1151754"/>
    <lineage>
        <taxon>Eukaryota</taxon>
        <taxon>Fungi</taxon>
        <taxon>Dikarya</taxon>
        <taxon>Basidiomycota</taxon>
        <taxon>Ustilaginomycotina</taxon>
        <taxon>Ustilaginomycetes</taxon>
        <taxon>Ustilaginales</taxon>
        <taxon>Ustilaginaceae</taxon>
        <taxon>Moesziomyces</taxon>
    </lineage>
</organism>
<dbReference type="AlphaFoldDB" id="M9LS74"/>
<evidence type="ECO:0000256" key="2">
    <source>
        <dbReference type="ARBA" id="ARBA00022980"/>
    </source>
</evidence>
<dbReference type="InterPro" id="IPR001063">
    <property type="entry name" value="Ribosomal_uL22"/>
</dbReference>
<keyword evidence="2 4" id="KW-0689">Ribosomal protein</keyword>
<dbReference type="PANTHER" id="PTHR11593">
    <property type="entry name" value="60S RIBOSOMAL PROTEIN L17"/>
    <property type="match status" value="1"/>
</dbReference>
<dbReference type="SUPFAM" id="SSF54843">
    <property type="entry name" value="Ribosomal protein L22"/>
    <property type="match status" value="1"/>
</dbReference>
<dbReference type="CDD" id="cd00336">
    <property type="entry name" value="Ribosomal_L22"/>
    <property type="match status" value="1"/>
</dbReference>
<dbReference type="Gene3D" id="3.90.470.10">
    <property type="entry name" value="Ribosomal protein L22/L17"/>
    <property type="match status" value="1"/>
</dbReference>
<evidence type="ECO:0000313" key="5">
    <source>
        <dbReference type="EMBL" id="GAC76366.1"/>
    </source>
</evidence>
<dbReference type="STRING" id="1151754.M9LS74"/>
<evidence type="ECO:0000256" key="3">
    <source>
        <dbReference type="ARBA" id="ARBA00023274"/>
    </source>
</evidence>
<reference evidence="6" key="1">
    <citation type="journal article" date="2013" name="Genome Announc.">
        <title>Genome sequence of the basidiomycetous yeast Pseudozyma antarctica T-34, a producer of the glycolipid biosurfactants mannosylerythritol lipids.</title>
        <authorList>
            <person name="Morita T."/>
            <person name="Koike H."/>
            <person name="Koyama Y."/>
            <person name="Hagiwara H."/>
            <person name="Ito E."/>
            <person name="Fukuoka T."/>
            <person name="Imura T."/>
            <person name="Machida M."/>
            <person name="Kitamoto D."/>
        </authorList>
    </citation>
    <scope>NUCLEOTIDE SEQUENCE [LARGE SCALE GENOMIC DNA]</scope>
    <source>
        <strain evidence="6">T-34</strain>
    </source>
</reference>
<name>M9LS74_PSEA3</name>
<evidence type="ECO:0000256" key="1">
    <source>
        <dbReference type="ARBA" id="ARBA00009451"/>
    </source>
</evidence>
<evidence type="ECO:0000313" key="6">
    <source>
        <dbReference type="Proteomes" id="UP000011976"/>
    </source>
</evidence>